<gene>
    <name evidence="1" type="ORF">PCON_11785</name>
</gene>
<evidence type="ECO:0000313" key="2">
    <source>
        <dbReference type="Proteomes" id="UP000018144"/>
    </source>
</evidence>
<keyword evidence="2" id="KW-1185">Reference proteome</keyword>
<accession>U4L5V1</accession>
<dbReference type="AlphaFoldDB" id="U4L5V1"/>
<protein>
    <submittedName>
        <fullName evidence="1">Uncharacterized protein</fullName>
    </submittedName>
</protein>
<evidence type="ECO:0000313" key="1">
    <source>
        <dbReference type="EMBL" id="CCX12191.1"/>
    </source>
</evidence>
<organism evidence="1 2">
    <name type="scientific">Pyronema omphalodes (strain CBS 100304)</name>
    <name type="common">Pyronema confluens</name>
    <dbReference type="NCBI Taxonomy" id="1076935"/>
    <lineage>
        <taxon>Eukaryota</taxon>
        <taxon>Fungi</taxon>
        <taxon>Dikarya</taxon>
        <taxon>Ascomycota</taxon>
        <taxon>Pezizomycotina</taxon>
        <taxon>Pezizomycetes</taxon>
        <taxon>Pezizales</taxon>
        <taxon>Pyronemataceae</taxon>
        <taxon>Pyronema</taxon>
    </lineage>
</organism>
<name>U4L5V1_PYROM</name>
<reference evidence="1 2" key="1">
    <citation type="journal article" date="2013" name="PLoS Genet.">
        <title>The genome and development-dependent transcriptomes of Pyronema confluens: a window into fungal evolution.</title>
        <authorList>
            <person name="Traeger S."/>
            <person name="Altegoer F."/>
            <person name="Freitag M."/>
            <person name="Gabaldon T."/>
            <person name="Kempken F."/>
            <person name="Kumar A."/>
            <person name="Marcet-Houben M."/>
            <person name="Poggeler S."/>
            <person name="Stajich J.E."/>
            <person name="Nowrousian M."/>
        </authorList>
    </citation>
    <scope>NUCLEOTIDE SEQUENCE [LARGE SCALE GENOMIC DNA]</scope>
    <source>
        <strain evidence="2">CBS 100304</strain>
        <tissue evidence="1">Vegetative mycelium</tissue>
    </source>
</reference>
<sequence>MGVLKACQKQPSPEPSVDLIQTNHHKGPRPHILAQRMKRDGKGGFHFEIPMAREFDCVKRWKDMEDFISLVYTANPQDPALHPKNTALISVPHVIITSLKPISCGSHGDWSHLPPDARGVDDTKTEELWTLIWNDIDATVNELPWPFALYIYVIAEAVRSRKVWVFVSRCPLQVQDNHINVIDDHLALLDSSDT</sequence>
<proteinExistence type="predicted"/>
<dbReference type="Proteomes" id="UP000018144">
    <property type="component" value="Unassembled WGS sequence"/>
</dbReference>
<dbReference type="EMBL" id="HF935680">
    <property type="protein sequence ID" value="CCX12191.1"/>
    <property type="molecule type" value="Genomic_DNA"/>
</dbReference>